<dbReference type="InterPro" id="IPR029021">
    <property type="entry name" value="Prot-tyrosine_phosphatase-like"/>
</dbReference>
<dbReference type="AlphaFoldDB" id="A0AAD9JBD9"/>
<accession>A0AAD9JBD9</accession>
<proteinExistence type="predicted"/>
<evidence type="ECO:0000313" key="2">
    <source>
        <dbReference type="Proteomes" id="UP001208570"/>
    </source>
</evidence>
<evidence type="ECO:0000313" key="1">
    <source>
        <dbReference type="EMBL" id="KAK2149466.1"/>
    </source>
</evidence>
<dbReference type="EMBL" id="JAODUP010000451">
    <property type="protein sequence ID" value="KAK2149466.1"/>
    <property type="molecule type" value="Genomic_DNA"/>
</dbReference>
<comment type="caution">
    <text evidence="1">The sequence shown here is derived from an EMBL/GenBank/DDBJ whole genome shotgun (WGS) entry which is preliminary data.</text>
</comment>
<protein>
    <submittedName>
        <fullName evidence="1">Uncharacterized protein</fullName>
    </submittedName>
</protein>
<name>A0AAD9JBD9_9ANNE</name>
<sequence length="597" mass="67105">LCQRGEFWRLVCASVPGVILSAPSELRVQIWEEAKTVRGGWSCRTMMVTFINASTSCAPFSGQRRQRILAASAIGDHLGNRTGPFLLQEHLNVAQLCAIRQNLDECLMKNIIAFSSNMRPEMSAFVIFFAISHLLGTHGFANPSRKTWWAKRVASSDFYTCGRPTERQIKYASENGFKTLISLHTYDSDNGNVSAKGGIYLPSTTKTKYIAEQLAGMDFQVVLPSGVRDWMSLDIIRRVCSIIRSSTKPVLFYCASSYGATFLTLTHFLNVTRYNDNQPGEPNLTDDELYSIGAQLGFNFAYNATLRGLVAEIGGSSVLPERHEANAIVKNWQNKYWKMKPTHRNFFIAGQIQSNELRAIRSTGIKTIINARRGTTEPPNNVKSQEEVNLLNIKANTGTYRSSGRQSVYQLEANRIDPYKPDIYISDTATFNYEMNNTLEFGDEIGYNETIERLAIRSMMPNINYIHLPIATRGKYKYGVEMWKEHRDAVIAATRNGPVLIHCRTGLRSSVLALLTEAYLYCFNSTWAINKAQSMGYNFEANRQVISLLQDVLDERPGCVVDTYHVTVKPLSSASSVIQDGVWLSLVNLMIIIILLH</sequence>
<dbReference type="Proteomes" id="UP001208570">
    <property type="component" value="Unassembled WGS sequence"/>
</dbReference>
<keyword evidence="2" id="KW-1185">Reference proteome</keyword>
<dbReference type="SUPFAM" id="SSF52799">
    <property type="entry name" value="(Phosphotyrosine protein) phosphatases II"/>
    <property type="match status" value="1"/>
</dbReference>
<organism evidence="1 2">
    <name type="scientific">Paralvinella palmiformis</name>
    <dbReference type="NCBI Taxonomy" id="53620"/>
    <lineage>
        <taxon>Eukaryota</taxon>
        <taxon>Metazoa</taxon>
        <taxon>Spiralia</taxon>
        <taxon>Lophotrochozoa</taxon>
        <taxon>Annelida</taxon>
        <taxon>Polychaeta</taxon>
        <taxon>Sedentaria</taxon>
        <taxon>Canalipalpata</taxon>
        <taxon>Terebellida</taxon>
        <taxon>Terebelliformia</taxon>
        <taxon>Alvinellidae</taxon>
        <taxon>Paralvinella</taxon>
    </lineage>
</organism>
<gene>
    <name evidence="1" type="ORF">LSH36_451g02018</name>
</gene>
<dbReference type="Gene3D" id="3.90.190.10">
    <property type="entry name" value="Protein tyrosine phosphatase superfamily"/>
    <property type="match status" value="3"/>
</dbReference>
<reference evidence="1" key="1">
    <citation type="journal article" date="2023" name="Mol. Biol. Evol.">
        <title>Third-Generation Sequencing Reveals the Adaptive Role of the Epigenome in Three Deep-Sea Polychaetes.</title>
        <authorList>
            <person name="Perez M."/>
            <person name="Aroh O."/>
            <person name="Sun Y."/>
            <person name="Lan Y."/>
            <person name="Juniper S.K."/>
            <person name="Young C.R."/>
            <person name="Angers B."/>
            <person name="Qian P.Y."/>
        </authorList>
    </citation>
    <scope>NUCLEOTIDE SEQUENCE</scope>
    <source>
        <strain evidence="1">P08H-3</strain>
    </source>
</reference>
<feature type="non-terminal residue" evidence="1">
    <location>
        <position position="1"/>
    </location>
</feature>